<dbReference type="SUPFAM" id="SSF52540">
    <property type="entry name" value="P-loop containing nucleoside triphosphate hydrolases"/>
    <property type="match status" value="2"/>
</dbReference>
<dbReference type="AlphaFoldDB" id="C9PRC6"/>
<dbReference type="PANTHER" id="PTHR23073">
    <property type="entry name" value="26S PROTEASOME REGULATORY SUBUNIT"/>
    <property type="match status" value="1"/>
</dbReference>
<keyword evidence="2" id="KW-0547">Nucleotide-binding</keyword>
<feature type="domain" description="AAA+ ATPase" evidence="4">
    <location>
        <begin position="350"/>
        <end position="481"/>
    </location>
</feature>
<proteinExistence type="inferred from homology"/>
<dbReference type="EMBL" id="ACZR01000014">
    <property type="protein sequence ID" value="EEX50027.1"/>
    <property type="molecule type" value="Genomic_DNA"/>
</dbReference>
<evidence type="ECO:0000313" key="6">
    <source>
        <dbReference type="Proteomes" id="UP000005519"/>
    </source>
</evidence>
<dbReference type="Proteomes" id="UP000005519">
    <property type="component" value="Unassembled WGS sequence"/>
</dbReference>
<dbReference type="InterPro" id="IPR003593">
    <property type="entry name" value="AAA+_ATPase"/>
</dbReference>
<evidence type="ECO:0000313" key="5">
    <source>
        <dbReference type="EMBL" id="EEX50027.1"/>
    </source>
</evidence>
<dbReference type="Gene3D" id="3.40.50.300">
    <property type="entry name" value="P-loop containing nucleotide triphosphate hydrolases"/>
    <property type="match status" value="2"/>
</dbReference>
<gene>
    <name evidence="5" type="ORF">HMPREF0621_1550</name>
</gene>
<dbReference type="CDD" id="cd19481">
    <property type="entry name" value="RecA-like_protease"/>
    <property type="match status" value="1"/>
</dbReference>
<dbReference type="InterPro" id="IPR050221">
    <property type="entry name" value="26S_Proteasome_ATPase"/>
</dbReference>
<evidence type="ECO:0000256" key="1">
    <source>
        <dbReference type="ARBA" id="ARBA00006914"/>
    </source>
</evidence>
<protein>
    <submittedName>
        <fullName evidence="5">ATPase, AAA family</fullName>
    </submittedName>
</protein>
<dbReference type="STRING" id="667128.HMPREF0621_1550"/>
<comment type="similarity">
    <text evidence="1">Belongs to the AAA ATPase family.</text>
</comment>
<dbReference type="HOGENOM" id="CLU_020632_0_0_6"/>
<keyword evidence="3" id="KW-0067">ATP-binding</keyword>
<sequence length="557" mass="63578">MDLNSSCHVFATLLELPKHNVIRAVNKSNKLRSYGLIESSHRSNYADVDDHINWGNTLDLDEFLLFELNEDSLLTKSLKVAPSSSLTLAHFDHIADMRKTLLDYLQTVIHSQKKGANILLYGLPGTGKTELAVLLAETLHLPCYFLHYEDSDGDVIDGERRLNRCHLAQTLLKGRKSLMVFDEIEDIFASGFFERSVAQKHKAWVNHFLENNTTPMIWISNTVNGIDPAYLRRFDLIFEMPNLPTSYRENLIREQAGQYLTEEYIRYFSEIPNVSPAVLTRGIDVVSRLKQQDQNLNVSEKLLAILNQTLQAQGYKKAFPLVTQKLNYSLDYVVCNQNIQKITAGLQKTKQGRICCYGPPGTGKTAWAEWLAKELDMRLLLCQGSDLLGKYVGETEQNIAAAFERAKNENMLLVLDEVDTFLFTRELGQHSWQHSQVNEMLTQIERFEGLMVVSTNLMDGLDPAALRRFDLKLHFDYLQPEQMTKLATQQVEKLGLAELTQQDLAQIQKLKVLTLGDFSAVARRHRFCPFENTQDWIQALTEECVIKQGKPTRTIGF</sequence>
<dbReference type="Pfam" id="PF00004">
    <property type="entry name" value="AAA"/>
    <property type="match status" value="2"/>
</dbReference>
<evidence type="ECO:0000259" key="4">
    <source>
        <dbReference type="SMART" id="SM00382"/>
    </source>
</evidence>
<feature type="domain" description="AAA+ ATPase" evidence="4">
    <location>
        <begin position="114"/>
        <end position="244"/>
    </location>
</feature>
<dbReference type="GO" id="GO:0005524">
    <property type="term" value="F:ATP binding"/>
    <property type="evidence" value="ECO:0007669"/>
    <property type="project" value="UniProtKB-KW"/>
</dbReference>
<evidence type="ECO:0000256" key="3">
    <source>
        <dbReference type="ARBA" id="ARBA00022840"/>
    </source>
</evidence>
<dbReference type="InterPro" id="IPR027417">
    <property type="entry name" value="P-loop_NTPase"/>
</dbReference>
<reference evidence="5 6" key="1">
    <citation type="submission" date="2009-10" db="EMBL/GenBank/DDBJ databases">
        <authorList>
            <person name="Muzny D."/>
            <person name="Qin X."/>
            <person name="Deng J."/>
            <person name="Jiang H."/>
            <person name="Liu Y."/>
            <person name="Qu J."/>
            <person name="Song X.-Z."/>
            <person name="Zhang L."/>
            <person name="Thornton R."/>
            <person name="Coyle M."/>
            <person name="Francisco L."/>
            <person name="Jackson L."/>
            <person name="Javaid M."/>
            <person name="Korchina V."/>
            <person name="Kovar C."/>
            <person name="Mata R."/>
            <person name="Mathew T."/>
            <person name="Ngo R."/>
            <person name="Nguyen L."/>
            <person name="Nguyen N."/>
            <person name="Okwuonu G."/>
            <person name="Ongeri F."/>
            <person name="Pham C."/>
            <person name="Simmons D."/>
            <person name="Wilczek-Boney K."/>
            <person name="Hale W."/>
            <person name="Jakkamsetti A."/>
            <person name="Pham P."/>
            <person name="Ruth R."/>
            <person name="San Lucas F."/>
            <person name="Warren J."/>
            <person name="Zhang J."/>
            <person name="Zhao Z."/>
            <person name="Zhou C."/>
            <person name="Zhu D."/>
            <person name="Lee S."/>
            <person name="Bess C."/>
            <person name="Blankenburg K."/>
            <person name="Forbes L."/>
            <person name="Fu Q."/>
            <person name="Gubbala S."/>
            <person name="Hirani K."/>
            <person name="Jayaseelan J.C."/>
            <person name="Lara F."/>
            <person name="Munidasa M."/>
            <person name="Palculict T."/>
            <person name="Patil S."/>
            <person name="Pu L.-L."/>
            <person name="Saada N."/>
            <person name="Tang L."/>
            <person name="Weissenberger G."/>
            <person name="Zhu Y."/>
            <person name="Hemphill L."/>
            <person name="Shang Y."/>
            <person name="Youmans B."/>
            <person name="Ayvaz T."/>
            <person name="Ross M."/>
            <person name="Santibanez J."/>
            <person name="Aqrawi P."/>
            <person name="Gross S."/>
            <person name="Joshi V."/>
            <person name="Fowler G."/>
            <person name="Nazareth L."/>
            <person name="Reid J."/>
            <person name="Worley K."/>
            <person name="Petrosino J."/>
            <person name="Highlander S."/>
            <person name="Gibbs R."/>
        </authorList>
    </citation>
    <scope>NUCLEOTIDE SEQUENCE [LARGE SCALE GENOMIC DNA]</scope>
    <source>
        <strain evidence="5 6">ATCC 43325</strain>
    </source>
</reference>
<organism evidence="5 6">
    <name type="scientific">Pasteurella dagmatis ATCC 43325</name>
    <dbReference type="NCBI Taxonomy" id="667128"/>
    <lineage>
        <taxon>Bacteria</taxon>
        <taxon>Pseudomonadati</taxon>
        <taxon>Pseudomonadota</taxon>
        <taxon>Gammaproteobacteria</taxon>
        <taxon>Pasteurellales</taxon>
        <taxon>Pasteurellaceae</taxon>
        <taxon>Pasteurella</taxon>
    </lineage>
</organism>
<name>C9PRC6_9PAST</name>
<keyword evidence="6" id="KW-1185">Reference proteome</keyword>
<comment type="caution">
    <text evidence="5">The sequence shown here is derived from an EMBL/GenBank/DDBJ whole genome shotgun (WGS) entry which is preliminary data.</text>
</comment>
<evidence type="ECO:0000256" key="2">
    <source>
        <dbReference type="ARBA" id="ARBA00022741"/>
    </source>
</evidence>
<dbReference type="GO" id="GO:0016887">
    <property type="term" value="F:ATP hydrolysis activity"/>
    <property type="evidence" value="ECO:0007669"/>
    <property type="project" value="InterPro"/>
</dbReference>
<accession>C9PRC6</accession>
<dbReference type="InterPro" id="IPR003959">
    <property type="entry name" value="ATPase_AAA_core"/>
</dbReference>
<dbReference type="RefSeq" id="WP_005762375.1">
    <property type="nucleotide sequence ID" value="NZ_GG704810.1"/>
</dbReference>
<dbReference type="SMART" id="SM00382">
    <property type="entry name" value="AAA"/>
    <property type="match status" value="2"/>
</dbReference>